<dbReference type="GO" id="GO:0005829">
    <property type="term" value="C:cytosol"/>
    <property type="evidence" value="ECO:0007669"/>
    <property type="project" value="TreeGrafter"/>
</dbReference>
<keyword evidence="6" id="KW-1185">Reference proteome</keyword>
<dbReference type="PANTHER" id="PTHR11772:SF23">
    <property type="entry name" value="ASPARAGINE SYNTHETASE [GLUTAMINE-HYDROLYZING]"/>
    <property type="match status" value="1"/>
</dbReference>
<dbReference type="GO" id="GO:0004066">
    <property type="term" value="F:asparagine synthase (glutamine-hydrolyzing) activity"/>
    <property type="evidence" value="ECO:0007669"/>
    <property type="project" value="InterPro"/>
</dbReference>
<proteinExistence type="predicted"/>
<dbReference type="InterPro" id="IPR050795">
    <property type="entry name" value="Asn_Synthetase"/>
</dbReference>
<dbReference type="GO" id="GO:0005524">
    <property type="term" value="F:ATP binding"/>
    <property type="evidence" value="ECO:0007669"/>
    <property type="project" value="UniProtKB-KW"/>
</dbReference>
<reference evidence="5 6" key="1">
    <citation type="submission" date="2019-03" db="EMBL/GenBank/DDBJ databases">
        <title>Genome sequence of Lentibacillus salicampi ATCC BAA-719.</title>
        <authorList>
            <person name="Maclea K.S."/>
            <person name="Simoes Junior M."/>
        </authorList>
    </citation>
    <scope>NUCLEOTIDE SEQUENCE [LARGE SCALE GENOMIC DNA]</scope>
    <source>
        <strain evidence="5 6">ATCC BAA-719</strain>
    </source>
</reference>
<evidence type="ECO:0000313" key="6">
    <source>
        <dbReference type="Proteomes" id="UP000298484"/>
    </source>
</evidence>
<protein>
    <recommendedName>
        <fullName evidence="4">Asparagine synthetase domain-containing protein</fullName>
    </recommendedName>
</protein>
<sequence length="108" mass="12425">MKLNDDQVEMWILREAYDGRLSDDIIWRDKAGFSEGSGALDILEGYAEDKLGDAELERANRENKWVRSKQEFMYYNIFKKYFPHQSVLSTVGHWGKSLGDASAPAAFE</sequence>
<dbReference type="AlphaFoldDB" id="A0A4Y9ABI3"/>
<keyword evidence="3" id="KW-0067">ATP-binding</keyword>
<comment type="pathway">
    <text evidence="1">Amino-acid biosynthesis; L-asparagine biosynthesis; L-asparagine from L-aspartate (L-Gln route): step 1/1.</text>
</comment>
<dbReference type="PANTHER" id="PTHR11772">
    <property type="entry name" value="ASPARAGINE SYNTHETASE"/>
    <property type="match status" value="1"/>
</dbReference>
<dbReference type="Pfam" id="PF00733">
    <property type="entry name" value="Asn_synthase"/>
    <property type="match status" value="1"/>
</dbReference>
<dbReference type="GO" id="GO:0006529">
    <property type="term" value="P:asparagine biosynthetic process"/>
    <property type="evidence" value="ECO:0007669"/>
    <property type="project" value="InterPro"/>
</dbReference>
<comment type="caution">
    <text evidence="5">The sequence shown here is derived from an EMBL/GenBank/DDBJ whole genome shotgun (WGS) entry which is preliminary data.</text>
</comment>
<accession>A0A4Y9ABI3</accession>
<evidence type="ECO:0000256" key="2">
    <source>
        <dbReference type="ARBA" id="ARBA00022741"/>
    </source>
</evidence>
<feature type="domain" description="Asparagine synthetase" evidence="4">
    <location>
        <begin position="2"/>
        <end position="80"/>
    </location>
</feature>
<dbReference type="InterPro" id="IPR001962">
    <property type="entry name" value="Asn_synthase"/>
</dbReference>
<evidence type="ECO:0000256" key="1">
    <source>
        <dbReference type="ARBA" id="ARBA00005187"/>
    </source>
</evidence>
<evidence type="ECO:0000259" key="4">
    <source>
        <dbReference type="Pfam" id="PF00733"/>
    </source>
</evidence>
<dbReference type="OrthoDB" id="9763290at2"/>
<gene>
    <name evidence="5" type="ORF">E4U82_08195</name>
</gene>
<dbReference type="InterPro" id="IPR014729">
    <property type="entry name" value="Rossmann-like_a/b/a_fold"/>
</dbReference>
<dbReference type="EMBL" id="SRHY01000009">
    <property type="protein sequence ID" value="TFJ93173.1"/>
    <property type="molecule type" value="Genomic_DNA"/>
</dbReference>
<keyword evidence="2" id="KW-0547">Nucleotide-binding</keyword>
<name>A0A4Y9ABI3_9BACI</name>
<evidence type="ECO:0000256" key="3">
    <source>
        <dbReference type="ARBA" id="ARBA00022840"/>
    </source>
</evidence>
<dbReference type="Proteomes" id="UP000298484">
    <property type="component" value="Unassembled WGS sequence"/>
</dbReference>
<organism evidence="5 6">
    <name type="scientific">Lentibacillus salicampi</name>
    <dbReference type="NCBI Taxonomy" id="175306"/>
    <lineage>
        <taxon>Bacteria</taxon>
        <taxon>Bacillati</taxon>
        <taxon>Bacillota</taxon>
        <taxon>Bacilli</taxon>
        <taxon>Bacillales</taxon>
        <taxon>Bacillaceae</taxon>
        <taxon>Lentibacillus</taxon>
    </lineage>
</organism>
<evidence type="ECO:0000313" key="5">
    <source>
        <dbReference type="EMBL" id="TFJ93173.1"/>
    </source>
</evidence>
<dbReference type="Gene3D" id="3.40.50.620">
    <property type="entry name" value="HUPs"/>
    <property type="match status" value="1"/>
</dbReference>
<dbReference type="SUPFAM" id="SSF52402">
    <property type="entry name" value="Adenine nucleotide alpha hydrolases-like"/>
    <property type="match status" value="1"/>
</dbReference>